<dbReference type="InterPro" id="IPR003817">
    <property type="entry name" value="PS_Dcarbxylase"/>
</dbReference>
<evidence type="ECO:0000313" key="14">
    <source>
        <dbReference type="Proteomes" id="UP001500420"/>
    </source>
</evidence>
<evidence type="ECO:0000256" key="2">
    <source>
        <dbReference type="ARBA" id="ARBA00022516"/>
    </source>
</evidence>
<keyword evidence="12" id="KW-1133">Transmembrane helix</keyword>
<evidence type="ECO:0000256" key="12">
    <source>
        <dbReference type="SAM" id="Phobius"/>
    </source>
</evidence>
<keyword evidence="7" id="KW-0594">Phospholipid biosynthesis</keyword>
<feature type="transmembrane region" description="Helical" evidence="12">
    <location>
        <begin position="12"/>
        <end position="43"/>
    </location>
</feature>
<evidence type="ECO:0000256" key="4">
    <source>
        <dbReference type="ARBA" id="ARBA00023098"/>
    </source>
</evidence>
<keyword evidence="12" id="KW-0812">Transmembrane</keyword>
<keyword evidence="5 12" id="KW-0472">Membrane</keyword>
<evidence type="ECO:0000256" key="8">
    <source>
        <dbReference type="ARBA" id="ARBA00023239"/>
    </source>
</evidence>
<evidence type="ECO:0000256" key="11">
    <source>
        <dbReference type="SAM" id="MobiDB-lite"/>
    </source>
</evidence>
<dbReference type="EMBL" id="BAAADV010000004">
    <property type="protein sequence ID" value="GAA0675772.1"/>
    <property type="molecule type" value="Genomic_DNA"/>
</dbReference>
<dbReference type="NCBIfam" id="NF038088">
    <property type="entry name" value="anchor_synt_D"/>
    <property type="match status" value="1"/>
</dbReference>
<comment type="caution">
    <text evidence="13">The sequence shown here is derived from an EMBL/GenBank/DDBJ whole genome shotgun (WGS) entry which is preliminary data.</text>
</comment>
<evidence type="ECO:0000256" key="10">
    <source>
        <dbReference type="ARBA" id="ARBA00023317"/>
    </source>
</evidence>
<keyword evidence="8" id="KW-0456">Lyase</keyword>
<dbReference type="NCBIfam" id="NF003683">
    <property type="entry name" value="PRK05305.2-3"/>
    <property type="match status" value="1"/>
</dbReference>
<keyword evidence="2" id="KW-0444">Lipid biosynthesis</keyword>
<evidence type="ECO:0000313" key="13">
    <source>
        <dbReference type="EMBL" id="GAA0675772.1"/>
    </source>
</evidence>
<reference evidence="13 14" key="1">
    <citation type="journal article" date="2019" name="Int. J. Syst. Evol. Microbiol.">
        <title>The Global Catalogue of Microorganisms (GCM) 10K type strain sequencing project: providing services to taxonomists for standard genome sequencing and annotation.</title>
        <authorList>
            <consortium name="The Broad Institute Genomics Platform"/>
            <consortium name="The Broad Institute Genome Sequencing Center for Infectious Disease"/>
            <person name="Wu L."/>
            <person name="Ma J."/>
        </authorList>
    </citation>
    <scope>NUCLEOTIDE SEQUENCE [LARGE SCALE GENOMIC DNA]</scope>
    <source>
        <strain evidence="13 14">JCM 16328</strain>
    </source>
</reference>
<keyword evidence="10" id="KW-0670">Pyruvate</keyword>
<sequence length="265" mass="28536">MNFAPGAWKYALFPLLGAFPALFITPGATIVLLALGGAVLFFYRDPERTAPISGVAAPADGKVSVIREEDDRVRLGVFMNVWDVHVNRAPLGGTVEAVEHVPGAHRPAFSKSSDRNERVRIEFEDHEVALIAGAFAQRIHPYVEEGDAVERGDRIGHISFGSRADVLLPPEFDREDLAVDRGEKVTAGETVLARRGGFELAEDAEAAERADAEDAEAADADAGDAETEAHGVVDDRAATTDSEESDESRLDASERTGIGMVDERE</sequence>
<evidence type="ECO:0000256" key="9">
    <source>
        <dbReference type="ARBA" id="ARBA00023264"/>
    </source>
</evidence>
<dbReference type="Proteomes" id="UP001500420">
    <property type="component" value="Unassembled WGS sequence"/>
</dbReference>
<evidence type="ECO:0000256" key="3">
    <source>
        <dbReference type="ARBA" id="ARBA00022793"/>
    </source>
</evidence>
<feature type="compositionally biased region" description="Acidic residues" evidence="11">
    <location>
        <begin position="213"/>
        <end position="226"/>
    </location>
</feature>
<dbReference type="PANTHER" id="PTHR35809">
    <property type="entry name" value="ARCHAETIDYLSERINE DECARBOXYLASE PROENZYME-RELATED"/>
    <property type="match status" value="1"/>
</dbReference>
<accession>A0AAV3TAS4</accession>
<protein>
    <recommendedName>
        <fullName evidence="15">Phosphatidylserine decarboxylase</fullName>
    </recommendedName>
</protein>
<feature type="region of interest" description="Disordered" evidence="11">
    <location>
        <begin position="203"/>
        <end position="265"/>
    </location>
</feature>
<keyword evidence="1" id="KW-1003">Cell membrane</keyword>
<keyword evidence="9" id="KW-1208">Phospholipid metabolism</keyword>
<evidence type="ECO:0008006" key="15">
    <source>
        <dbReference type="Google" id="ProtNLM"/>
    </source>
</evidence>
<feature type="compositionally biased region" description="Basic and acidic residues" evidence="11">
    <location>
        <begin position="227"/>
        <end position="238"/>
    </location>
</feature>
<dbReference type="GO" id="GO:0004609">
    <property type="term" value="F:phosphatidylserine decarboxylase activity"/>
    <property type="evidence" value="ECO:0007669"/>
    <property type="project" value="InterPro"/>
</dbReference>
<organism evidence="13 14">
    <name type="scientific">Natronoarchaeum mannanilyticum</name>
    <dbReference type="NCBI Taxonomy" id="926360"/>
    <lineage>
        <taxon>Archaea</taxon>
        <taxon>Methanobacteriati</taxon>
        <taxon>Methanobacteriota</taxon>
        <taxon>Stenosarchaea group</taxon>
        <taxon>Halobacteria</taxon>
        <taxon>Halobacteriales</taxon>
        <taxon>Natronoarchaeaceae</taxon>
    </lineage>
</organism>
<dbReference type="InterPro" id="IPR033175">
    <property type="entry name" value="PSD-A"/>
</dbReference>
<keyword evidence="4" id="KW-0443">Lipid metabolism</keyword>
<evidence type="ECO:0000256" key="1">
    <source>
        <dbReference type="ARBA" id="ARBA00022475"/>
    </source>
</evidence>
<proteinExistence type="predicted"/>
<gene>
    <name evidence="13" type="ORF">GCM10009020_24390</name>
</gene>
<dbReference type="PANTHER" id="PTHR35809:SF1">
    <property type="entry name" value="ARCHAETIDYLSERINE DECARBOXYLASE PROENZYME-RELATED"/>
    <property type="match status" value="1"/>
</dbReference>
<dbReference type="AlphaFoldDB" id="A0AAV3TAS4"/>
<dbReference type="Pfam" id="PF02666">
    <property type="entry name" value="PS_Dcarbxylase"/>
    <property type="match status" value="1"/>
</dbReference>
<evidence type="ECO:0000256" key="7">
    <source>
        <dbReference type="ARBA" id="ARBA00023209"/>
    </source>
</evidence>
<evidence type="ECO:0000256" key="6">
    <source>
        <dbReference type="ARBA" id="ARBA00023145"/>
    </source>
</evidence>
<name>A0AAV3TAS4_9EURY</name>
<keyword evidence="6" id="KW-0865">Zymogen</keyword>
<keyword evidence="14" id="KW-1185">Reference proteome</keyword>
<dbReference type="GO" id="GO:0008654">
    <property type="term" value="P:phospholipid biosynthetic process"/>
    <property type="evidence" value="ECO:0007669"/>
    <property type="project" value="UniProtKB-KW"/>
</dbReference>
<evidence type="ECO:0000256" key="5">
    <source>
        <dbReference type="ARBA" id="ARBA00023136"/>
    </source>
</evidence>
<keyword evidence="3" id="KW-0210">Decarboxylase</keyword>